<dbReference type="RefSeq" id="WP_183901530.1">
    <property type="nucleotide sequence ID" value="NZ_JACIDW010000013.1"/>
</dbReference>
<protein>
    <submittedName>
        <fullName evidence="2">Uncharacterized protein</fullName>
    </submittedName>
</protein>
<reference evidence="2 3" key="1">
    <citation type="submission" date="2020-08" db="EMBL/GenBank/DDBJ databases">
        <title>Genomic Encyclopedia of Type Strains, Phase IV (KMG-IV): sequencing the most valuable type-strain genomes for metagenomic binning, comparative biology and taxonomic classification.</title>
        <authorList>
            <person name="Goeker M."/>
        </authorList>
    </citation>
    <scope>NUCLEOTIDE SEQUENCE [LARGE SCALE GENOMIC DNA]</scope>
    <source>
        <strain evidence="2 3">DSM 26575</strain>
    </source>
</reference>
<comment type="caution">
    <text evidence="2">The sequence shown here is derived from an EMBL/GenBank/DDBJ whole genome shotgun (WGS) entry which is preliminary data.</text>
</comment>
<dbReference type="AlphaFoldDB" id="A0A7W6GBS8"/>
<gene>
    <name evidence="2" type="ORF">GGQ67_003704</name>
</gene>
<keyword evidence="1" id="KW-0732">Signal</keyword>
<keyword evidence="3" id="KW-1185">Reference proteome</keyword>
<organism evidence="2 3">
    <name type="scientific">Rhizobium metallidurans</name>
    <dbReference type="NCBI Taxonomy" id="1265931"/>
    <lineage>
        <taxon>Bacteria</taxon>
        <taxon>Pseudomonadati</taxon>
        <taxon>Pseudomonadota</taxon>
        <taxon>Alphaproteobacteria</taxon>
        <taxon>Hyphomicrobiales</taxon>
        <taxon>Rhizobiaceae</taxon>
        <taxon>Rhizobium/Agrobacterium group</taxon>
        <taxon>Rhizobium</taxon>
    </lineage>
</organism>
<dbReference type="EMBL" id="JACIDW010000013">
    <property type="protein sequence ID" value="MBB3966023.1"/>
    <property type="molecule type" value="Genomic_DNA"/>
</dbReference>
<proteinExistence type="predicted"/>
<sequence length="86" mass="8968">MKRFLRVGMPSLALMVGAFALPALASLEIDSDYSALQRDDVVVAQYGDPIACVPSAARYVPSFIRAGDGTIIGVGYVEVASADTGC</sequence>
<feature type="chain" id="PRO_5031194361" evidence="1">
    <location>
        <begin position="26"/>
        <end position="86"/>
    </location>
</feature>
<evidence type="ECO:0000313" key="2">
    <source>
        <dbReference type="EMBL" id="MBB3966023.1"/>
    </source>
</evidence>
<accession>A0A7W6GBS8</accession>
<dbReference type="Proteomes" id="UP000582090">
    <property type="component" value="Unassembled WGS sequence"/>
</dbReference>
<evidence type="ECO:0000313" key="3">
    <source>
        <dbReference type="Proteomes" id="UP000582090"/>
    </source>
</evidence>
<feature type="signal peptide" evidence="1">
    <location>
        <begin position="1"/>
        <end position="25"/>
    </location>
</feature>
<evidence type="ECO:0000256" key="1">
    <source>
        <dbReference type="SAM" id="SignalP"/>
    </source>
</evidence>
<name>A0A7W6GBS8_9HYPH</name>